<organism evidence="2 3">
    <name type="scientific">Heliocybe sulcata</name>
    <dbReference type="NCBI Taxonomy" id="5364"/>
    <lineage>
        <taxon>Eukaryota</taxon>
        <taxon>Fungi</taxon>
        <taxon>Dikarya</taxon>
        <taxon>Basidiomycota</taxon>
        <taxon>Agaricomycotina</taxon>
        <taxon>Agaricomycetes</taxon>
        <taxon>Gloeophyllales</taxon>
        <taxon>Gloeophyllaceae</taxon>
        <taxon>Heliocybe</taxon>
    </lineage>
</organism>
<dbReference type="Pfam" id="PF12937">
    <property type="entry name" value="F-box-like"/>
    <property type="match status" value="1"/>
</dbReference>
<gene>
    <name evidence="2" type="ORF">OE88DRAFT_730619</name>
</gene>
<evidence type="ECO:0000313" key="2">
    <source>
        <dbReference type="EMBL" id="TFK47683.1"/>
    </source>
</evidence>
<accession>A0A5C3MS17</accession>
<dbReference type="SUPFAM" id="SSF81383">
    <property type="entry name" value="F-box domain"/>
    <property type="match status" value="1"/>
</dbReference>
<evidence type="ECO:0000259" key="1">
    <source>
        <dbReference type="PROSITE" id="PS50181"/>
    </source>
</evidence>
<dbReference type="InterPro" id="IPR036047">
    <property type="entry name" value="F-box-like_dom_sf"/>
</dbReference>
<dbReference type="CDD" id="cd09917">
    <property type="entry name" value="F-box_SF"/>
    <property type="match status" value="1"/>
</dbReference>
<name>A0A5C3MS17_9AGAM</name>
<proteinExistence type="predicted"/>
<dbReference type="SMART" id="SM00256">
    <property type="entry name" value="FBOX"/>
    <property type="match status" value="1"/>
</dbReference>
<dbReference type="InterPro" id="IPR001810">
    <property type="entry name" value="F-box_dom"/>
</dbReference>
<dbReference type="PROSITE" id="PS50181">
    <property type="entry name" value="FBOX"/>
    <property type="match status" value="1"/>
</dbReference>
<keyword evidence="3" id="KW-1185">Reference proteome</keyword>
<dbReference type="OrthoDB" id="3268567at2759"/>
<dbReference type="Gene3D" id="1.20.1280.50">
    <property type="match status" value="1"/>
</dbReference>
<reference evidence="2 3" key="1">
    <citation type="journal article" date="2019" name="Nat. Ecol. Evol.">
        <title>Megaphylogeny resolves global patterns of mushroom evolution.</title>
        <authorList>
            <person name="Varga T."/>
            <person name="Krizsan K."/>
            <person name="Foldi C."/>
            <person name="Dima B."/>
            <person name="Sanchez-Garcia M."/>
            <person name="Sanchez-Ramirez S."/>
            <person name="Szollosi G.J."/>
            <person name="Szarkandi J.G."/>
            <person name="Papp V."/>
            <person name="Albert L."/>
            <person name="Andreopoulos W."/>
            <person name="Angelini C."/>
            <person name="Antonin V."/>
            <person name="Barry K.W."/>
            <person name="Bougher N.L."/>
            <person name="Buchanan P."/>
            <person name="Buyck B."/>
            <person name="Bense V."/>
            <person name="Catcheside P."/>
            <person name="Chovatia M."/>
            <person name="Cooper J."/>
            <person name="Damon W."/>
            <person name="Desjardin D."/>
            <person name="Finy P."/>
            <person name="Geml J."/>
            <person name="Haridas S."/>
            <person name="Hughes K."/>
            <person name="Justo A."/>
            <person name="Karasinski D."/>
            <person name="Kautmanova I."/>
            <person name="Kiss B."/>
            <person name="Kocsube S."/>
            <person name="Kotiranta H."/>
            <person name="LaButti K.M."/>
            <person name="Lechner B.E."/>
            <person name="Liimatainen K."/>
            <person name="Lipzen A."/>
            <person name="Lukacs Z."/>
            <person name="Mihaltcheva S."/>
            <person name="Morgado L.N."/>
            <person name="Niskanen T."/>
            <person name="Noordeloos M.E."/>
            <person name="Ohm R.A."/>
            <person name="Ortiz-Santana B."/>
            <person name="Ovrebo C."/>
            <person name="Racz N."/>
            <person name="Riley R."/>
            <person name="Savchenko A."/>
            <person name="Shiryaev A."/>
            <person name="Soop K."/>
            <person name="Spirin V."/>
            <person name="Szebenyi C."/>
            <person name="Tomsovsky M."/>
            <person name="Tulloss R.E."/>
            <person name="Uehling J."/>
            <person name="Grigoriev I.V."/>
            <person name="Vagvolgyi C."/>
            <person name="Papp T."/>
            <person name="Martin F.M."/>
            <person name="Miettinen O."/>
            <person name="Hibbett D.S."/>
            <person name="Nagy L.G."/>
        </authorList>
    </citation>
    <scope>NUCLEOTIDE SEQUENCE [LARGE SCALE GENOMIC DNA]</scope>
    <source>
        <strain evidence="2 3">OMC1185</strain>
    </source>
</reference>
<protein>
    <recommendedName>
        <fullName evidence="1">F-box domain-containing protein</fullName>
    </recommendedName>
</protein>
<dbReference type="Proteomes" id="UP000305948">
    <property type="component" value="Unassembled WGS sequence"/>
</dbReference>
<sequence>MPLHHLPLDLHVQIFQYLPIDDILRLRLVSKDMCTVLSLRYIWHSAIMKALEVVPVPQIFNNLCNMPTEALRFEAVRSFKLEKAWRKEDSIPCSVKEIPAFHDMVYLELLPGGDWLATIACDGSVCLQHVLEPAPRITKEGIGVSLQNMTSATSNSSKLDSLLVITGRNETDASSHVFLYWIDTRIPCMEPVLNLKLPVNILTASAGFGVLAVGAVLGEEEFIHVMLIDEYTGKRLGRDMVIDVQLTGSMEDSTLSILSRDYLFICCSFGFSLHRIPEPEKGEEDGDPRMIQAKASWSLKLELTLVPPLSSPVLWGQARRPMAVFLLDYRELHALNLAVLPTASHIKVPLPVQVDGDLTSLGTHRGVWWNRRSLSADRRLLQLWTEDYPVVVGSLLVPREEDEEVEYLSLDEWSGRVCLLLRRKGEKARILLVDSVGTSVA</sequence>
<dbReference type="EMBL" id="ML213522">
    <property type="protein sequence ID" value="TFK47683.1"/>
    <property type="molecule type" value="Genomic_DNA"/>
</dbReference>
<evidence type="ECO:0000313" key="3">
    <source>
        <dbReference type="Proteomes" id="UP000305948"/>
    </source>
</evidence>
<feature type="domain" description="F-box" evidence="1">
    <location>
        <begin position="1"/>
        <end position="46"/>
    </location>
</feature>
<dbReference type="AlphaFoldDB" id="A0A5C3MS17"/>